<accession>A0A1P8KMG9</accession>
<dbReference type="AlphaFoldDB" id="A0A1P8KMG9"/>
<evidence type="ECO:0000313" key="2">
    <source>
        <dbReference type="Proteomes" id="UP000186074"/>
    </source>
</evidence>
<organism evidence="1 2">
    <name type="scientific">Poseidonibacter parvus</name>
    <dbReference type="NCBI Taxonomy" id="1850254"/>
    <lineage>
        <taxon>Bacteria</taxon>
        <taxon>Pseudomonadati</taxon>
        <taxon>Campylobacterota</taxon>
        <taxon>Epsilonproteobacteria</taxon>
        <taxon>Campylobacterales</taxon>
        <taxon>Arcobacteraceae</taxon>
        <taxon>Poseidonibacter</taxon>
    </lineage>
</organism>
<dbReference type="KEGG" id="alp:LPB137_07565"/>
<keyword evidence="2" id="KW-1185">Reference proteome</keyword>
<dbReference type="Pfam" id="PF12118">
    <property type="entry name" value="SprA-related"/>
    <property type="match status" value="1"/>
</dbReference>
<name>A0A1P8KMG9_9BACT</name>
<dbReference type="Proteomes" id="UP000186074">
    <property type="component" value="Chromosome"/>
</dbReference>
<dbReference type="OrthoDB" id="9812722at2"/>
<dbReference type="STRING" id="1850254.LPB137_07565"/>
<reference evidence="1 2" key="1">
    <citation type="submission" date="2017-01" db="EMBL/GenBank/DDBJ databases">
        <title>Genome sequencing of Arcobacter sp. LPB0137.</title>
        <authorList>
            <person name="Lee G.-W."/>
            <person name="Yi H."/>
        </authorList>
    </citation>
    <scope>NUCLEOTIDE SEQUENCE [LARGE SCALE GENOMIC DNA]</scope>
    <source>
        <strain evidence="1 2">LPB0137</strain>
    </source>
</reference>
<gene>
    <name evidence="1" type="ORF">LPB137_07565</name>
</gene>
<proteinExistence type="predicted"/>
<sequence>MEINNNYSTISSINQQIAVKKAELSSIDKKEDEKSLFENNDSVNIVGKNYDEEDYKRVLQKYKDLDSEVRTHEQTHSAGASTTAPINYSYQVGPDGKVYASGGSVRFDTSIPDNEVNAEVKLDKLASAASGPAQLSFSDSQISRAANLNKLLLQGIEQGVDYGNN</sequence>
<evidence type="ECO:0008006" key="3">
    <source>
        <dbReference type="Google" id="ProtNLM"/>
    </source>
</evidence>
<evidence type="ECO:0000313" key="1">
    <source>
        <dbReference type="EMBL" id="APW65718.1"/>
    </source>
</evidence>
<protein>
    <recommendedName>
        <fullName evidence="3">SprA-related family protein</fullName>
    </recommendedName>
</protein>
<dbReference type="InterPro" id="IPR021973">
    <property type="entry name" value="SprA-related"/>
</dbReference>
<dbReference type="RefSeq" id="WP_076086560.1">
    <property type="nucleotide sequence ID" value="NZ_CP019070.1"/>
</dbReference>
<dbReference type="EMBL" id="CP019070">
    <property type="protein sequence ID" value="APW65718.1"/>
    <property type="molecule type" value="Genomic_DNA"/>
</dbReference>